<dbReference type="OrthoDB" id="67716at2759"/>
<proteinExistence type="predicted"/>
<comment type="subcellular location">
    <subcellularLocation>
        <location evidence="1">Nucleus</location>
    </subcellularLocation>
</comment>
<evidence type="ECO:0000259" key="5">
    <source>
        <dbReference type="Pfam" id="PF21486"/>
    </source>
</evidence>
<dbReference type="PANTHER" id="PTHR21286:SF0">
    <property type="entry name" value="NUCLEAR PORE COMPLEX PROTEIN NUP160"/>
    <property type="match status" value="1"/>
</dbReference>
<dbReference type="Pfam" id="PF21486">
    <property type="entry name" value="NUP120_helical"/>
    <property type="match status" value="1"/>
</dbReference>
<evidence type="ECO:0000256" key="2">
    <source>
        <dbReference type="ARBA" id="ARBA00022448"/>
    </source>
</evidence>
<name>A0A6A6DUS8_9PEZI</name>
<reference evidence="7" key="1">
    <citation type="journal article" date="2020" name="Stud. Mycol.">
        <title>101 Dothideomycetes genomes: a test case for predicting lifestyles and emergence of pathogens.</title>
        <authorList>
            <person name="Haridas S."/>
            <person name="Albert R."/>
            <person name="Binder M."/>
            <person name="Bloem J."/>
            <person name="Labutti K."/>
            <person name="Salamov A."/>
            <person name="Andreopoulos B."/>
            <person name="Baker S."/>
            <person name="Barry K."/>
            <person name="Bills G."/>
            <person name="Bluhm B."/>
            <person name="Cannon C."/>
            <person name="Castanera R."/>
            <person name="Culley D."/>
            <person name="Daum C."/>
            <person name="Ezra D."/>
            <person name="Gonzalez J."/>
            <person name="Henrissat B."/>
            <person name="Kuo A."/>
            <person name="Liang C."/>
            <person name="Lipzen A."/>
            <person name="Lutzoni F."/>
            <person name="Magnuson J."/>
            <person name="Mondo S."/>
            <person name="Nolan M."/>
            <person name="Ohm R."/>
            <person name="Pangilinan J."/>
            <person name="Park H.-J."/>
            <person name="Ramirez L."/>
            <person name="Alfaro M."/>
            <person name="Sun H."/>
            <person name="Tritt A."/>
            <person name="Yoshinaga Y."/>
            <person name="Zwiers L.-H."/>
            <person name="Turgeon B."/>
            <person name="Goodwin S."/>
            <person name="Spatafora J."/>
            <person name="Crous P."/>
            <person name="Grigoriev I."/>
        </authorList>
    </citation>
    <scope>NUCLEOTIDE SEQUENCE</scope>
    <source>
        <strain evidence="7">CBS 207.26</strain>
    </source>
</reference>
<evidence type="ECO:0000256" key="3">
    <source>
        <dbReference type="ARBA" id="ARBA00023242"/>
    </source>
</evidence>
<feature type="domain" description="Nucleoporin nup120-like HEAT repeat" evidence="6">
    <location>
        <begin position="884"/>
        <end position="1051"/>
    </location>
</feature>
<dbReference type="InterPro" id="IPR056548">
    <property type="entry name" value="HEAT_Nup120"/>
</dbReference>
<evidence type="ECO:0000256" key="1">
    <source>
        <dbReference type="ARBA" id="ARBA00004123"/>
    </source>
</evidence>
<dbReference type="Pfam" id="PF23300">
    <property type="entry name" value="HEAT_Nup120"/>
    <property type="match status" value="1"/>
</dbReference>
<evidence type="ECO:0000313" key="8">
    <source>
        <dbReference type="Proteomes" id="UP000800200"/>
    </source>
</evidence>
<organism evidence="7 8">
    <name type="scientific">Zopfia rhizophila CBS 207.26</name>
    <dbReference type="NCBI Taxonomy" id="1314779"/>
    <lineage>
        <taxon>Eukaryota</taxon>
        <taxon>Fungi</taxon>
        <taxon>Dikarya</taxon>
        <taxon>Ascomycota</taxon>
        <taxon>Pezizomycotina</taxon>
        <taxon>Dothideomycetes</taxon>
        <taxon>Dothideomycetes incertae sedis</taxon>
        <taxon>Zopfiaceae</taxon>
        <taxon>Zopfia</taxon>
    </lineage>
</organism>
<feature type="domain" description="Nucleoporin Nup120 helical" evidence="5">
    <location>
        <begin position="658"/>
        <end position="785"/>
    </location>
</feature>
<dbReference type="Pfam" id="PF11715">
    <property type="entry name" value="Beta-prop_Nup120_160"/>
    <property type="match status" value="1"/>
</dbReference>
<sequence>MANSEATYIYKEARLNLEPAYPGSTISFVLPAHSTSTFGSRSQPKRSIVTEKYIDQDEDGFAKRHLASEGSMFFRRQDKRDKYPRSFLWRILDNRKELEIQSTDLDQDFSHKFEANLTLLLQFPSPIRPFGIAFAEPEDCDALTVFAITTANELYTLTLHRDFFMKPAASDIDIGDWCKTSSPTPFTFRIPYRLVAVNVNELLISLDDGSILRLVRSSRGNVVWTENFYKQNTWSLRNMIWKGQNTVRFNNLDLDASTAAALALSPDGKHIFSVCLNHRLRAWNVGTGRPGVQRDLLDEPDRANDKVAPYFIGPSQSTLQAVLNIPGGVDGALYHIITYSPKQHQFKFWGVRDADNVDLGIFDVQPDVAFVPPVDDLMNTTVWNLEEFFFNPGPSGWRGAEIWIRARSGPSSKVYSLRFDLNEEPTKLAHVWKHEWVSVDPGPLTVDGLKRNPANPVEQELDTLELYKTDITEQWLDFLFFPGRFTTASLETALLVYRRGLDLKRSGHVAAKGSLKERICATVSAFAAIGKTGTVDYNEYEDNVTAQWQVFYGLVKDLHKRRGESLSLAFDYETDMPWLVLSDYLSAIRKTNHAETMSLNAAALASTHLNRPLRNAVKSESRTVAESQELARLLNAAATFRRNLPVAFHRQFQRHVDGELLQPQSLSVYDRMESIERSCDLPSQVSDDDLSTLVEELGTGVKELTTDMFLNAIQLLSQENQARTNQKRQIARFGLSALVRVSQETLERNYEILLDLLALVLFMQFDLEEEDISEDFDGSEIFVEIINQLKDYTVLKWMAGTAWSHQSPTGPSSEVTMKTLDETFKNSRKLPITQTVFEGIYGHRSTNFPLPDKLKTKLLTVWSREWIAEVFKEQNFDSAIEVVMGILLLQREYDLAFEFSKFVQEGNWAMYLKGRMYIALGEYTLASVCFQKAAYNLALGMFSLDDADTINFIPLDQRDSFSEGLSRYYHHVLGLFEKAKAHSFVADFAKLGLSNLVGTEEETLKTELLSRLFSASIQTLRFDEAYSALTRHTDVSLRKSSLQTLVTTMVQQSQPQALLKFPFLGLTNDVDTILASLCYNTLNLSSGPPYHQILYSFRISRNDFRGAASILYERLQRLKSTSSKVHDPADESLTHCYLTLINTLSSVGEEEAYILAEQRLDETAPPQWGIGKAKKMLKRQIVTLETIRKEYQAELDRVAAIENGHFPFVDGGDEMDIL</sequence>
<protein>
    <recommendedName>
        <fullName evidence="9">Nucleoporin Nup120/160</fullName>
    </recommendedName>
</protein>
<gene>
    <name evidence="7" type="ORF">K469DRAFT_691390</name>
</gene>
<keyword evidence="3" id="KW-0539">Nucleus</keyword>
<keyword evidence="2" id="KW-0813">Transport</keyword>
<evidence type="ECO:0000313" key="7">
    <source>
        <dbReference type="EMBL" id="KAF2182152.1"/>
    </source>
</evidence>
<dbReference type="Proteomes" id="UP000800200">
    <property type="component" value="Unassembled WGS sequence"/>
</dbReference>
<evidence type="ECO:0000259" key="4">
    <source>
        <dbReference type="Pfam" id="PF11715"/>
    </source>
</evidence>
<dbReference type="GO" id="GO:0017056">
    <property type="term" value="F:structural constituent of nuclear pore"/>
    <property type="evidence" value="ECO:0007669"/>
    <property type="project" value="TreeGrafter"/>
</dbReference>
<dbReference type="InterPro" id="IPR011047">
    <property type="entry name" value="Quinoprotein_ADH-like_sf"/>
</dbReference>
<evidence type="ECO:0008006" key="9">
    <source>
        <dbReference type="Google" id="ProtNLM"/>
    </source>
</evidence>
<dbReference type="SUPFAM" id="SSF50998">
    <property type="entry name" value="Quinoprotein alcohol dehydrogenase-like"/>
    <property type="match status" value="1"/>
</dbReference>
<dbReference type="PANTHER" id="PTHR21286">
    <property type="entry name" value="NUCLEAR PORE COMPLEX PROTEIN NUP160"/>
    <property type="match status" value="1"/>
</dbReference>
<dbReference type="InterPro" id="IPR048884">
    <property type="entry name" value="Nup120_helical"/>
</dbReference>
<feature type="domain" description="Nucleoporin Nup120/160 beta-propeller" evidence="4">
    <location>
        <begin position="85"/>
        <end position="595"/>
    </location>
</feature>
<dbReference type="InterPro" id="IPR021717">
    <property type="entry name" value="Nucleoporin_Nup160"/>
</dbReference>
<accession>A0A6A6DUS8</accession>
<keyword evidence="8" id="KW-1185">Reference proteome</keyword>
<dbReference type="GO" id="GO:0005643">
    <property type="term" value="C:nuclear pore"/>
    <property type="evidence" value="ECO:0007669"/>
    <property type="project" value="TreeGrafter"/>
</dbReference>
<dbReference type="AlphaFoldDB" id="A0A6A6DUS8"/>
<evidence type="ECO:0000259" key="6">
    <source>
        <dbReference type="Pfam" id="PF23300"/>
    </source>
</evidence>
<dbReference type="InterPro" id="IPR059141">
    <property type="entry name" value="Beta-prop_Nup120_160"/>
</dbReference>
<dbReference type="EMBL" id="ML994649">
    <property type="protein sequence ID" value="KAF2182152.1"/>
    <property type="molecule type" value="Genomic_DNA"/>
</dbReference>